<protein>
    <submittedName>
        <fullName evidence="1">Putative Dephospho-CoA kinase-like protein</fullName>
    </submittedName>
</protein>
<dbReference type="AlphaFoldDB" id="R4PL51"/>
<dbReference type="GO" id="GO:0016301">
    <property type="term" value="F:kinase activity"/>
    <property type="evidence" value="ECO:0007669"/>
    <property type="project" value="UniProtKB-KW"/>
</dbReference>
<dbReference type="Proteomes" id="UP000013893">
    <property type="component" value="Chromosome"/>
</dbReference>
<organism evidence="1 2">
    <name type="scientific">Candidatus Saccharimonas aalborgensis</name>
    <dbReference type="NCBI Taxonomy" id="1332188"/>
    <lineage>
        <taxon>Bacteria</taxon>
        <taxon>Candidatus Saccharimonadota</taxon>
        <taxon>Candidatus Saccharimonadia</taxon>
        <taxon>Candidatus Saccharimonadales</taxon>
        <taxon>Candidatus Saccharimonadaceae</taxon>
        <taxon>Candidatus Saccharimonas</taxon>
    </lineage>
</organism>
<dbReference type="KEGG" id="saal:L336_0595"/>
<evidence type="ECO:0000313" key="1">
    <source>
        <dbReference type="EMBL" id="AGL62298.1"/>
    </source>
</evidence>
<keyword evidence="2" id="KW-1185">Reference proteome</keyword>
<dbReference type="InterPro" id="IPR027417">
    <property type="entry name" value="P-loop_NTPase"/>
</dbReference>
<dbReference type="Pfam" id="PF13238">
    <property type="entry name" value="AAA_18"/>
    <property type="match status" value="1"/>
</dbReference>
<dbReference type="SUPFAM" id="SSF52540">
    <property type="entry name" value="P-loop containing nucleoside triphosphate hydrolases"/>
    <property type="match status" value="1"/>
</dbReference>
<dbReference type="STRING" id="1332188.L336_0595"/>
<dbReference type="RefSeq" id="WP_015641748.1">
    <property type="nucleotide sequence ID" value="NC_021219.1"/>
</dbReference>
<sequence length="189" mass="21374">MSEREQGKILAFVGLTGSGKSEAVEYVCEKGYPKVYFGGVVLGAMKDAGIEWTEANEKQFREGIREREGKDFVVKRIIKQIHDLMDAGQHHIVADGIYSWTEYKAMKHEFPGELVVVAIVAPKHTRHHRLTTRPIRPLTGEEATERDWAEIENLEKGGPIAIADYFIHNDGDLDKLHDELDAIMQAVEF</sequence>
<dbReference type="HOGENOM" id="CLU_096329_1_1_0"/>
<dbReference type="EMBL" id="CP005957">
    <property type="protein sequence ID" value="AGL62298.1"/>
    <property type="molecule type" value="Genomic_DNA"/>
</dbReference>
<dbReference type="PANTHER" id="PTHR41930:SF1">
    <property type="entry name" value="DEPHOSPHO-COA KINASE"/>
    <property type="match status" value="1"/>
</dbReference>
<dbReference type="PANTHER" id="PTHR41930">
    <property type="entry name" value="UPF0200 PROTEIN MJ1399"/>
    <property type="match status" value="1"/>
</dbReference>
<reference evidence="1 2" key="1">
    <citation type="journal article" date="2013" name="Nat. Biotechnol.">
        <title>Genome sequences of rare, uncultured bacteria obtained by differential coverage binning of multiple metagenomes.</title>
        <authorList>
            <person name="Albertsen M."/>
            <person name="Hugenholtz P."/>
            <person name="Skarshewski A."/>
            <person name="Nielsen K.L."/>
            <person name="Tyson G.W."/>
            <person name="Nielsen P.H."/>
        </authorList>
    </citation>
    <scope>NUCLEOTIDE SEQUENCE [LARGE SCALE GENOMIC DNA]</scope>
    <source>
        <strain evidence="1">TM71</strain>
    </source>
</reference>
<dbReference type="Gene3D" id="3.40.50.300">
    <property type="entry name" value="P-loop containing nucleotide triphosphate hydrolases"/>
    <property type="match status" value="1"/>
</dbReference>
<keyword evidence="1" id="KW-0418">Kinase</keyword>
<gene>
    <name evidence="1" type="ORF">L336_0595</name>
</gene>
<accession>R4PL51</accession>
<name>R4PL51_9BACT</name>
<dbReference type="OrthoDB" id="487956at2"/>
<evidence type="ECO:0000313" key="2">
    <source>
        <dbReference type="Proteomes" id="UP000013893"/>
    </source>
</evidence>
<keyword evidence="1" id="KW-0808">Transferase</keyword>
<proteinExistence type="predicted"/>